<feature type="domain" description="NAD(P)-binding" evidence="5">
    <location>
        <begin position="5"/>
        <end position="311"/>
    </location>
</feature>
<organism evidence="6">
    <name type="scientific">marine sediment metagenome</name>
    <dbReference type="NCBI Taxonomy" id="412755"/>
    <lineage>
        <taxon>unclassified sequences</taxon>
        <taxon>metagenomes</taxon>
        <taxon>ecological metagenomes</taxon>
    </lineage>
</organism>
<dbReference type="HAMAP" id="MF_00955">
    <property type="entry name" value="GDP_Man_dehydratase"/>
    <property type="match status" value="1"/>
</dbReference>
<proteinExistence type="inferred from homology"/>
<dbReference type="Gene3D" id="3.90.25.10">
    <property type="entry name" value="UDP-galactose 4-epimerase, domain 1"/>
    <property type="match status" value="1"/>
</dbReference>
<dbReference type="CDD" id="cd05260">
    <property type="entry name" value="GDP_MD_SDR_e"/>
    <property type="match status" value="1"/>
</dbReference>
<dbReference type="PANTHER" id="PTHR43715:SF1">
    <property type="entry name" value="GDP-MANNOSE 4,6 DEHYDRATASE"/>
    <property type="match status" value="1"/>
</dbReference>
<evidence type="ECO:0000256" key="2">
    <source>
        <dbReference type="ARBA" id="ARBA00009263"/>
    </source>
</evidence>
<dbReference type="InterPro" id="IPR016040">
    <property type="entry name" value="NAD(P)-bd_dom"/>
</dbReference>
<dbReference type="EMBL" id="LAZR01013492">
    <property type="protein sequence ID" value="KKM21726.1"/>
    <property type="molecule type" value="Genomic_DNA"/>
</dbReference>
<dbReference type="EC" id="4.2.1.47" evidence="3"/>
<dbReference type="PANTHER" id="PTHR43715">
    <property type="entry name" value="GDP-MANNOSE 4,6-DEHYDRATASE"/>
    <property type="match status" value="1"/>
</dbReference>
<protein>
    <recommendedName>
        <fullName evidence="3">GDP-mannose 4,6-dehydratase</fullName>
        <ecNumber evidence="3">4.2.1.47</ecNumber>
    </recommendedName>
</protein>
<evidence type="ECO:0000256" key="3">
    <source>
        <dbReference type="ARBA" id="ARBA00011989"/>
    </source>
</evidence>
<comment type="caution">
    <text evidence="6">The sequence shown here is derived from an EMBL/GenBank/DDBJ whole genome shotgun (WGS) entry which is preliminary data.</text>
</comment>
<dbReference type="Gene3D" id="3.40.50.720">
    <property type="entry name" value="NAD(P)-binding Rossmann-like Domain"/>
    <property type="match status" value="1"/>
</dbReference>
<dbReference type="SUPFAM" id="SSF51735">
    <property type="entry name" value="NAD(P)-binding Rossmann-fold domains"/>
    <property type="match status" value="1"/>
</dbReference>
<dbReference type="Pfam" id="PF16363">
    <property type="entry name" value="GDP_Man_Dehyd"/>
    <property type="match status" value="1"/>
</dbReference>
<evidence type="ECO:0000313" key="6">
    <source>
        <dbReference type="EMBL" id="KKM21726.1"/>
    </source>
</evidence>
<keyword evidence="4" id="KW-0456">Lyase</keyword>
<dbReference type="InterPro" id="IPR006368">
    <property type="entry name" value="GDP_Man_deHydtase"/>
</dbReference>
<name>A0A0F9I276_9ZZZZ</name>
<accession>A0A0F9I276</accession>
<dbReference type="GO" id="GO:0008446">
    <property type="term" value="F:GDP-mannose 4,6-dehydratase activity"/>
    <property type="evidence" value="ECO:0007669"/>
    <property type="project" value="UniProtKB-EC"/>
</dbReference>
<dbReference type="FunFam" id="3.40.50.720:FF:000924">
    <property type="entry name" value="GDP-mannose 4,6 dehydratase"/>
    <property type="match status" value="1"/>
</dbReference>
<dbReference type="AlphaFoldDB" id="A0A0F9I276"/>
<gene>
    <name evidence="6" type="ORF">LCGC14_1632530</name>
</gene>
<reference evidence="6" key="1">
    <citation type="journal article" date="2015" name="Nature">
        <title>Complex archaea that bridge the gap between prokaryotes and eukaryotes.</title>
        <authorList>
            <person name="Spang A."/>
            <person name="Saw J.H."/>
            <person name="Jorgensen S.L."/>
            <person name="Zaremba-Niedzwiedzka K."/>
            <person name="Martijn J."/>
            <person name="Lind A.E."/>
            <person name="van Eijk R."/>
            <person name="Schleper C."/>
            <person name="Guy L."/>
            <person name="Ettema T.J."/>
        </authorList>
    </citation>
    <scope>NUCLEOTIDE SEQUENCE</scope>
</reference>
<evidence type="ECO:0000256" key="1">
    <source>
        <dbReference type="ARBA" id="ARBA00001937"/>
    </source>
</evidence>
<dbReference type="InterPro" id="IPR036291">
    <property type="entry name" value="NAD(P)-bd_dom_sf"/>
</dbReference>
<evidence type="ECO:0000259" key="5">
    <source>
        <dbReference type="Pfam" id="PF16363"/>
    </source>
</evidence>
<dbReference type="GO" id="GO:0042351">
    <property type="term" value="P:'de novo' GDP-L-fucose biosynthetic process"/>
    <property type="evidence" value="ECO:0007669"/>
    <property type="project" value="TreeGrafter"/>
</dbReference>
<comment type="cofactor">
    <cofactor evidence="1">
        <name>NADP(+)</name>
        <dbReference type="ChEBI" id="CHEBI:58349"/>
    </cofactor>
</comment>
<sequence>MTTALITGITGQDGAYLAKLLLEKGYRVVGGVRRNGGDALGRLTSLGIAEQVELLPFELMEHTNVLRVLEQVKPDEIYNLAAQSFVGVSFEQPLYTSEVTGLGALRLFEAARVVTPRARIYQASSSEMFGRVTVSPQCELTPFHPRSPYGVAKTFAHYSAVNYREAYDMHISCGIMFNHESPQRGTEFVTRKITRAAARIKLGLQTSLELGNLEACRDWGYAPDYVEAMWLMLQQETPDDYVIATGETHSVEEFVKTAFDFAQLDWRDYVISSPGLRRPADVELLCGASRKAEAAFGWVPQVFFYELVGIMTRADLQREGK</sequence>
<evidence type="ECO:0000256" key="4">
    <source>
        <dbReference type="ARBA" id="ARBA00023239"/>
    </source>
</evidence>
<comment type="similarity">
    <text evidence="2">Belongs to the NAD(P)-dependent epimerase/dehydratase family. GDP-mannose 4,6-dehydratase subfamily.</text>
</comment>